<evidence type="ECO:0000313" key="3">
    <source>
        <dbReference type="EMBL" id="KAH0771579.1"/>
    </source>
</evidence>
<dbReference type="Proteomes" id="UP000826656">
    <property type="component" value="Unassembled WGS sequence"/>
</dbReference>
<evidence type="ECO:0000256" key="1">
    <source>
        <dbReference type="ARBA" id="ARBA00044504"/>
    </source>
</evidence>
<gene>
    <name evidence="3" type="ORF">KY290_015560</name>
</gene>
<keyword evidence="4" id="KW-1185">Reference proteome</keyword>
<feature type="transmembrane region" description="Helical" evidence="2">
    <location>
        <begin position="54"/>
        <end position="76"/>
    </location>
</feature>
<reference evidence="3 4" key="1">
    <citation type="journal article" date="2021" name="bioRxiv">
        <title>Chromosome-scale and haplotype-resolved genome assembly of a tetraploid potato cultivar.</title>
        <authorList>
            <person name="Sun H."/>
            <person name="Jiao W.-B."/>
            <person name="Krause K."/>
            <person name="Campoy J.A."/>
            <person name="Goel M."/>
            <person name="Folz-Donahue K."/>
            <person name="Kukat C."/>
            <person name="Huettel B."/>
            <person name="Schneeberger K."/>
        </authorList>
    </citation>
    <scope>NUCLEOTIDE SEQUENCE [LARGE SCALE GENOMIC DNA]</scope>
    <source>
        <strain evidence="3">SolTubOtavaFocal</strain>
        <tissue evidence="3">Leaves</tissue>
    </source>
</reference>
<proteinExistence type="inferred from homology"/>
<feature type="transmembrane region" description="Helical" evidence="2">
    <location>
        <begin position="88"/>
        <end position="108"/>
    </location>
</feature>
<keyword evidence="2" id="KW-0472">Membrane</keyword>
<evidence type="ECO:0000313" key="4">
    <source>
        <dbReference type="Proteomes" id="UP000826656"/>
    </source>
</evidence>
<dbReference type="Gene3D" id="1.20.1250.20">
    <property type="entry name" value="MFS general substrate transporter like domains"/>
    <property type="match status" value="1"/>
</dbReference>
<sequence length="112" mass="12267">MAGGQSTRNLNKPCILLIVIAGMERFSFKGVASNLVTYLTDVAKMSNSAAAKMVNNWCGITSMLPLLVAPLADSYLDRYTTVLASSSLYFAVSFLSIRLVLLYAMLLCKRYL</sequence>
<keyword evidence="2" id="KW-0812">Transmembrane</keyword>
<accession>A0ABQ7VT20</accession>
<dbReference type="EMBL" id="JAIVGD010000011">
    <property type="protein sequence ID" value="KAH0771579.1"/>
    <property type="molecule type" value="Genomic_DNA"/>
</dbReference>
<dbReference type="PANTHER" id="PTHR11654">
    <property type="entry name" value="OLIGOPEPTIDE TRANSPORTER-RELATED"/>
    <property type="match status" value="1"/>
</dbReference>
<evidence type="ECO:0000256" key="2">
    <source>
        <dbReference type="SAM" id="Phobius"/>
    </source>
</evidence>
<organism evidence="3 4">
    <name type="scientific">Solanum tuberosum</name>
    <name type="common">Potato</name>
    <dbReference type="NCBI Taxonomy" id="4113"/>
    <lineage>
        <taxon>Eukaryota</taxon>
        <taxon>Viridiplantae</taxon>
        <taxon>Streptophyta</taxon>
        <taxon>Embryophyta</taxon>
        <taxon>Tracheophyta</taxon>
        <taxon>Spermatophyta</taxon>
        <taxon>Magnoliopsida</taxon>
        <taxon>eudicotyledons</taxon>
        <taxon>Gunneridae</taxon>
        <taxon>Pentapetalae</taxon>
        <taxon>asterids</taxon>
        <taxon>lamiids</taxon>
        <taxon>Solanales</taxon>
        <taxon>Solanaceae</taxon>
        <taxon>Solanoideae</taxon>
        <taxon>Solaneae</taxon>
        <taxon>Solanum</taxon>
    </lineage>
</organism>
<dbReference type="InterPro" id="IPR036259">
    <property type="entry name" value="MFS_trans_sf"/>
</dbReference>
<keyword evidence="2" id="KW-1133">Transmembrane helix</keyword>
<name>A0ABQ7VT20_SOLTU</name>
<comment type="caution">
    <text evidence="3">The sequence shown here is derived from an EMBL/GenBank/DDBJ whole genome shotgun (WGS) entry which is preliminary data.</text>
</comment>
<comment type="similarity">
    <text evidence="1">Belongs to the major facilitator superfamily. Phosphate:H(+) symporter (TC 2.A.1.9) family.</text>
</comment>
<protein>
    <submittedName>
        <fullName evidence="3">Uncharacterized protein</fullName>
    </submittedName>
</protein>